<dbReference type="PROSITE" id="PS51819">
    <property type="entry name" value="VOC"/>
    <property type="match status" value="1"/>
</dbReference>
<feature type="domain" description="VOC" evidence="1">
    <location>
        <begin position="12"/>
        <end position="136"/>
    </location>
</feature>
<dbReference type="RefSeq" id="WP_019171336.1">
    <property type="nucleotide sequence ID" value="NZ_QGGG01000012.1"/>
</dbReference>
<dbReference type="InterPro" id="IPR037523">
    <property type="entry name" value="VOC_core"/>
</dbReference>
<reference evidence="2 3" key="1">
    <citation type="submission" date="2018-05" db="EMBL/GenBank/DDBJ databases">
        <title>Genomic Encyclopedia of Type Strains, Phase IV (KMG-IV): sequencing the most valuable type-strain genomes for metagenomic binning, comparative biology and taxonomic classification.</title>
        <authorList>
            <person name="Goeker M."/>
        </authorList>
    </citation>
    <scope>NUCLEOTIDE SEQUENCE [LARGE SCALE GENOMIC DNA]</scope>
    <source>
        <strain evidence="2 3">DSM 6986</strain>
    </source>
</reference>
<accession>A0A316BZP5</accession>
<protein>
    <submittedName>
        <fullName evidence="2">Putative glyoxalase superfamily protein PhnB</fullName>
    </submittedName>
</protein>
<sequence length="140" mass="15311">MTEATTQAPARTLGGLVAYLQVDGAVKAADFYKRAFGAELAFAYPPDDKGRTMHVHLYVNGSSLMLGDAYPEHGHPSVPPQGYTMQLILGDDVDAWWQRAVDAGCTVEVPLDVMFWGDRWGLLRDPFGVNWGMNAPVKKG</sequence>
<dbReference type="OrthoDB" id="9795306at2"/>
<dbReference type="Pfam" id="PF00903">
    <property type="entry name" value="Glyoxalase"/>
    <property type="match status" value="1"/>
</dbReference>
<dbReference type="InterPro" id="IPR029068">
    <property type="entry name" value="Glyas_Bleomycin-R_OHBP_Dase"/>
</dbReference>
<name>A0A316BZP5_PSESE</name>
<dbReference type="STRING" id="1192868.GCA_000304395_01693"/>
<dbReference type="Proteomes" id="UP000245396">
    <property type="component" value="Unassembled WGS sequence"/>
</dbReference>
<dbReference type="AlphaFoldDB" id="A0A316BZP5"/>
<keyword evidence="3" id="KW-1185">Reference proteome</keyword>
<evidence type="ECO:0000313" key="3">
    <source>
        <dbReference type="Proteomes" id="UP000245396"/>
    </source>
</evidence>
<dbReference type="PANTHER" id="PTHR34109">
    <property type="entry name" value="BNAUNNG04460D PROTEIN-RELATED"/>
    <property type="match status" value="1"/>
</dbReference>
<proteinExistence type="predicted"/>
<dbReference type="EMBL" id="QGGG01000012">
    <property type="protein sequence ID" value="PWJ80503.1"/>
    <property type="molecule type" value="Genomic_DNA"/>
</dbReference>
<evidence type="ECO:0000313" key="2">
    <source>
        <dbReference type="EMBL" id="PWJ80503.1"/>
    </source>
</evidence>
<dbReference type="PANTHER" id="PTHR34109:SF1">
    <property type="entry name" value="VOC DOMAIN-CONTAINING PROTEIN"/>
    <property type="match status" value="1"/>
</dbReference>
<dbReference type="Gene3D" id="3.10.180.10">
    <property type="entry name" value="2,3-Dihydroxybiphenyl 1,2-Dioxygenase, domain 1"/>
    <property type="match status" value="1"/>
</dbReference>
<organism evidence="2 3">
    <name type="scientific">Pseudaminobacter salicylatoxidans</name>
    <dbReference type="NCBI Taxonomy" id="93369"/>
    <lineage>
        <taxon>Bacteria</taxon>
        <taxon>Pseudomonadati</taxon>
        <taxon>Pseudomonadota</taxon>
        <taxon>Alphaproteobacteria</taxon>
        <taxon>Hyphomicrobiales</taxon>
        <taxon>Phyllobacteriaceae</taxon>
        <taxon>Pseudaminobacter</taxon>
    </lineage>
</organism>
<dbReference type="SUPFAM" id="SSF54593">
    <property type="entry name" value="Glyoxalase/Bleomycin resistance protein/Dihydroxybiphenyl dioxygenase"/>
    <property type="match status" value="1"/>
</dbReference>
<dbReference type="CDD" id="cd07246">
    <property type="entry name" value="VOC_like"/>
    <property type="match status" value="1"/>
</dbReference>
<evidence type="ECO:0000259" key="1">
    <source>
        <dbReference type="PROSITE" id="PS51819"/>
    </source>
</evidence>
<comment type="caution">
    <text evidence="2">The sequence shown here is derived from an EMBL/GenBank/DDBJ whole genome shotgun (WGS) entry which is preliminary data.</text>
</comment>
<dbReference type="InterPro" id="IPR004360">
    <property type="entry name" value="Glyas_Fos-R_dOase_dom"/>
</dbReference>
<gene>
    <name evidence="2" type="ORF">C7441_11243</name>
</gene>